<feature type="transmembrane region" description="Helical" evidence="1">
    <location>
        <begin position="400"/>
        <end position="419"/>
    </location>
</feature>
<proteinExistence type="predicted"/>
<feature type="transmembrane region" description="Helical" evidence="1">
    <location>
        <begin position="56"/>
        <end position="76"/>
    </location>
</feature>
<dbReference type="WBParaSite" id="jg11343.2">
    <property type="protein sequence ID" value="jg11343.2"/>
    <property type="gene ID" value="jg11343"/>
</dbReference>
<evidence type="ECO:0000256" key="1">
    <source>
        <dbReference type="SAM" id="Phobius"/>
    </source>
</evidence>
<keyword evidence="1" id="KW-0812">Transmembrane</keyword>
<accession>A0A915CRF8</accession>
<feature type="transmembrane region" description="Helical" evidence="1">
    <location>
        <begin position="188"/>
        <end position="209"/>
    </location>
</feature>
<keyword evidence="1" id="KW-0472">Membrane</keyword>
<feature type="transmembrane region" description="Helical" evidence="1">
    <location>
        <begin position="314"/>
        <end position="334"/>
    </location>
</feature>
<feature type="transmembrane region" description="Helical" evidence="1">
    <location>
        <begin position="145"/>
        <end position="167"/>
    </location>
</feature>
<dbReference type="Proteomes" id="UP000887574">
    <property type="component" value="Unplaced"/>
</dbReference>
<protein>
    <submittedName>
        <fullName evidence="3">G-protein coupled receptors family 1 profile domain-containing protein</fullName>
    </submittedName>
</protein>
<dbReference type="AlphaFoldDB" id="A0A915CRF8"/>
<name>A0A915CRF8_9BILA</name>
<reference evidence="3" key="1">
    <citation type="submission" date="2022-11" db="UniProtKB">
        <authorList>
            <consortium name="WormBaseParasite"/>
        </authorList>
    </citation>
    <scope>IDENTIFICATION</scope>
</reference>
<sequence length="494" mass="55946">MFPSVPANTVEQDFKLFGSQCKLPLKINRMKVQIIDACYLPCRSALITSTVSINSFHMLSLLVSLCFLSFFVYFLPLVKHIEAFVLTQATFWTGIHYFLLSLPFLDSIFEEAVCDGQIRRSVKPVYFSNLKNIRELVSLCNLQSLLLTFSILCSYYWLTVLLLRQVFFLLQRRNCFLIKLSGRRVNCGWLYSLVYPVAIIYCIVSTAAIETTPNGAIGVCYPALERMKTAAFVLAPILLCLVCLTVAVLSCLFMLITGLFDESFGKKLRHAQPNRCDTYMEPNMTNSKKPLINEEKITNKTENNQASKPSLLPLAHFVLIYTSFWISLLALSFLNHLIYTNSPSEKEAILRSVICSVNAAFSEKLFNSTQESLGDKLYSSSHFFDHDCELPINNFDMLYLLGYLIFPSLPLATASFCILRNIMTKRRYVLEVLCFQENARLPLNTSPTDLVSVSPNCAETLAESKQTAINWSDNENPVYNFWFSSGGTGDQGRL</sequence>
<organism evidence="2 3">
    <name type="scientific">Ditylenchus dipsaci</name>
    <dbReference type="NCBI Taxonomy" id="166011"/>
    <lineage>
        <taxon>Eukaryota</taxon>
        <taxon>Metazoa</taxon>
        <taxon>Ecdysozoa</taxon>
        <taxon>Nematoda</taxon>
        <taxon>Chromadorea</taxon>
        <taxon>Rhabditida</taxon>
        <taxon>Tylenchina</taxon>
        <taxon>Tylenchomorpha</taxon>
        <taxon>Sphaerularioidea</taxon>
        <taxon>Anguinidae</taxon>
        <taxon>Anguininae</taxon>
        <taxon>Ditylenchus</taxon>
    </lineage>
</organism>
<feature type="transmembrane region" description="Helical" evidence="1">
    <location>
        <begin position="229"/>
        <end position="260"/>
    </location>
</feature>
<keyword evidence="1" id="KW-1133">Transmembrane helix</keyword>
<feature type="transmembrane region" description="Helical" evidence="1">
    <location>
        <begin position="83"/>
        <end position="100"/>
    </location>
</feature>
<keyword evidence="2" id="KW-1185">Reference proteome</keyword>
<evidence type="ECO:0000313" key="2">
    <source>
        <dbReference type="Proteomes" id="UP000887574"/>
    </source>
</evidence>
<evidence type="ECO:0000313" key="3">
    <source>
        <dbReference type="WBParaSite" id="jg11343.2"/>
    </source>
</evidence>